<evidence type="ECO:0000256" key="1">
    <source>
        <dbReference type="SAM" id="MobiDB-lite"/>
    </source>
</evidence>
<reference evidence="2" key="1">
    <citation type="submission" date="2007-10" db="EMBL/GenBank/DDBJ databases">
        <authorList>
            <person name="Fulton L."/>
            <person name="Clifton S."/>
            <person name="Fulton B."/>
            <person name="Xu J."/>
            <person name="Minx P."/>
            <person name="Pepin K.H."/>
            <person name="Johnson M."/>
            <person name="Thiruvilangam P."/>
            <person name="Bhonagiri V."/>
            <person name="Nash W.E."/>
            <person name="Mardis E.R."/>
            <person name="Wilson R.K."/>
        </authorList>
    </citation>
    <scope>NUCLEOTIDE SEQUENCE [LARGE SCALE GENOMIC DNA]</scope>
    <source>
        <strain evidence="2">DSM 17216</strain>
    </source>
</reference>
<comment type="caution">
    <text evidence="2">The sequence shown here is derived from an EMBL/GenBank/DDBJ whole genome shotgun (WGS) entry which is preliminary data.</text>
</comment>
<dbReference type="Proteomes" id="UP000005819">
    <property type="component" value="Unassembled WGS sequence"/>
</dbReference>
<sequence length="50" mass="6092">MHPVSFEFPFRKESETARPEPGERRSEKGVRSYYSDFLHHYFRCQGMRPK</sequence>
<name>B0MSS8_9BACT</name>
<evidence type="ECO:0000313" key="3">
    <source>
        <dbReference type="Proteomes" id="UP000005819"/>
    </source>
</evidence>
<protein>
    <submittedName>
        <fullName evidence="2">Uncharacterized protein</fullName>
    </submittedName>
</protein>
<gene>
    <name evidence="2" type="ORF">ALIPUT_00279</name>
</gene>
<proteinExistence type="predicted"/>
<accession>B0MSS8</accession>
<feature type="compositionally biased region" description="Basic and acidic residues" evidence="1">
    <location>
        <begin position="9"/>
        <end position="28"/>
    </location>
</feature>
<dbReference type="EMBL" id="ABFK02000016">
    <property type="protein sequence ID" value="EDS04408.1"/>
    <property type="molecule type" value="Genomic_DNA"/>
</dbReference>
<dbReference type="HOGENOM" id="CLU_3113812_0_0_10"/>
<dbReference type="AlphaFoldDB" id="B0MSS8"/>
<feature type="region of interest" description="Disordered" evidence="1">
    <location>
        <begin position="1"/>
        <end position="28"/>
    </location>
</feature>
<keyword evidence="3" id="KW-1185">Reference proteome</keyword>
<evidence type="ECO:0000313" key="2">
    <source>
        <dbReference type="EMBL" id="EDS04408.1"/>
    </source>
</evidence>
<reference evidence="2" key="2">
    <citation type="submission" date="2013-09" db="EMBL/GenBank/DDBJ databases">
        <title>Draft genome sequence of Alistipes putredinis (DSM 17216).</title>
        <authorList>
            <person name="Sudarsanam P."/>
            <person name="Ley R."/>
            <person name="Guruge J."/>
            <person name="Turnbaugh P.J."/>
            <person name="Mahowald M."/>
            <person name="Liep D."/>
            <person name="Gordon J."/>
        </authorList>
    </citation>
    <scope>NUCLEOTIDE SEQUENCE</scope>
    <source>
        <strain evidence="2">DSM 17216</strain>
    </source>
</reference>
<organism evidence="2 3">
    <name type="scientific">Alistipes putredinis DSM 17216</name>
    <dbReference type="NCBI Taxonomy" id="445970"/>
    <lineage>
        <taxon>Bacteria</taxon>
        <taxon>Pseudomonadati</taxon>
        <taxon>Bacteroidota</taxon>
        <taxon>Bacteroidia</taxon>
        <taxon>Bacteroidales</taxon>
        <taxon>Rikenellaceae</taxon>
        <taxon>Alistipes</taxon>
    </lineage>
</organism>